<organism evidence="5">
    <name type="scientific">bioreactor metagenome</name>
    <dbReference type="NCBI Taxonomy" id="1076179"/>
    <lineage>
        <taxon>unclassified sequences</taxon>
        <taxon>metagenomes</taxon>
        <taxon>ecological metagenomes</taxon>
    </lineage>
</organism>
<dbReference type="Pfam" id="PF01888">
    <property type="entry name" value="CbiD"/>
    <property type="match status" value="1"/>
</dbReference>
<keyword evidence="2 5" id="KW-0489">Methyltransferase</keyword>
<proteinExistence type="inferred from homology"/>
<dbReference type="GO" id="GO:0032259">
    <property type="term" value="P:methylation"/>
    <property type="evidence" value="ECO:0007669"/>
    <property type="project" value="UniProtKB-KW"/>
</dbReference>
<keyword evidence="4" id="KW-0949">S-adenosyl-L-methionine</keyword>
<accession>A0A644TL82</accession>
<dbReference type="PANTHER" id="PTHR35863">
    <property type="entry name" value="COBALT-PRECORRIN-5B C(1)-METHYLTRANSFERASE"/>
    <property type="match status" value="1"/>
</dbReference>
<dbReference type="GO" id="GO:0009236">
    <property type="term" value="P:cobalamin biosynthetic process"/>
    <property type="evidence" value="ECO:0007669"/>
    <property type="project" value="UniProtKB-KW"/>
</dbReference>
<comment type="caution">
    <text evidence="5">The sequence shown here is derived from an EMBL/GenBank/DDBJ whole genome shotgun (WGS) entry which is preliminary data.</text>
</comment>
<dbReference type="PIRSF" id="PIRSF026782">
    <property type="entry name" value="CbiD"/>
    <property type="match status" value="1"/>
</dbReference>
<dbReference type="AlphaFoldDB" id="A0A644TL82"/>
<dbReference type="NCBIfam" id="TIGR00312">
    <property type="entry name" value="cbiD"/>
    <property type="match status" value="1"/>
</dbReference>
<dbReference type="EC" id="2.1.1.195" evidence="5"/>
<dbReference type="SUPFAM" id="SSF111342">
    <property type="entry name" value="CbiD-like"/>
    <property type="match status" value="1"/>
</dbReference>
<protein>
    <submittedName>
        <fullName evidence="5">Cobalt-precorrin-5B C(1)-methyltransferase</fullName>
        <ecNumber evidence="5">2.1.1.195</ecNumber>
    </submittedName>
</protein>
<evidence type="ECO:0000256" key="3">
    <source>
        <dbReference type="ARBA" id="ARBA00022679"/>
    </source>
</evidence>
<dbReference type="EMBL" id="VSSQ01000035">
    <property type="protein sequence ID" value="MPL67082.1"/>
    <property type="molecule type" value="Genomic_DNA"/>
</dbReference>
<evidence type="ECO:0000256" key="1">
    <source>
        <dbReference type="ARBA" id="ARBA00022573"/>
    </source>
</evidence>
<dbReference type="Gene3D" id="3.30.2110.10">
    <property type="entry name" value="CbiD-like"/>
    <property type="match status" value="1"/>
</dbReference>
<sequence>MRKIKQSLVLFVYSASAVLAEALLFIGNNYHMENITNREGAAVDEFEVVNGKKLRCGYTTGSCATAAAKAATIMLFTNKDMHTVSINTPKGVVLNLAVLEIRREHSAVTCAIRKDAGDDYDDTNGVLIYACVKKKAQAGIKILGGVGVGQVTKPGLSCAVGGPAINPTPQKMIVNEVSSVCEKYNYKEGLDVIISIPAGVEIAKKTFNPRLGIVGGLSILGTSGVVEPMSETALIKTMQVEMDVQKSRGNKQLLVFFGNYGEDYAKDILGLDIGEHVTCSNFVGELLDYAAYREFESLLLIGHSGKLVKLAQGVMNTHSKYADCRTEALALNAMFLGADPSVGREIADALTTDEAIKILQREKLLDPVMTKIMERIDYYMQHRVHEKVKTGAIMFSNVYGVLGLTKDAQELINLQKARNGR</sequence>
<gene>
    <name evidence="5" type="primary">cbiD_3</name>
    <name evidence="5" type="ORF">SDC9_12772</name>
</gene>
<reference evidence="5" key="1">
    <citation type="submission" date="2019-08" db="EMBL/GenBank/DDBJ databases">
        <authorList>
            <person name="Kucharzyk K."/>
            <person name="Murdoch R.W."/>
            <person name="Higgins S."/>
            <person name="Loffler F."/>
        </authorList>
    </citation>
    <scope>NUCLEOTIDE SEQUENCE</scope>
</reference>
<keyword evidence="3 5" id="KW-0808">Transferase</keyword>
<evidence type="ECO:0000256" key="2">
    <source>
        <dbReference type="ARBA" id="ARBA00022603"/>
    </source>
</evidence>
<dbReference type="InterPro" id="IPR002748">
    <property type="entry name" value="CbiD"/>
</dbReference>
<evidence type="ECO:0000256" key="4">
    <source>
        <dbReference type="ARBA" id="ARBA00022691"/>
    </source>
</evidence>
<name>A0A644TL82_9ZZZZ</name>
<dbReference type="InterPro" id="IPR036074">
    <property type="entry name" value="CbiD_sf"/>
</dbReference>
<dbReference type="HAMAP" id="MF_00787">
    <property type="entry name" value="CbiD"/>
    <property type="match status" value="1"/>
</dbReference>
<keyword evidence="1" id="KW-0169">Cobalamin biosynthesis</keyword>
<dbReference type="PANTHER" id="PTHR35863:SF1">
    <property type="entry name" value="COBALT-PRECORRIN-5B C(1)-METHYLTRANSFERASE"/>
    <property type="match status" value="1"/>
</dbReference>
<dbReference type="GO" id="GO:0008168">
    <property type="term" value="F:methyltransferase activity"/>
    <property type="evidence" value="ECO:0007669"/>
    <property type="project" value="UniProtKB-KW"/>
</dbReference>
<evidence type="ECO:0000313" key="5">
    <source>
        <dbReference type="EMBL" id="MPL67082.1"/>
    </source>
</evidence>